<sequence length="652" mass="73557">MPLARRVIDVDTELGKKFDDSYEKVGLFKPRRPSFTFPWRGLRRRRRVLLFLVGAYLLYLFFKNMPTDLRPAVERYNPRFAKPRPVQPPIDEDAASPADKDEEYDGPLRLPKLSKSMYHARAVTKGTDNSVLFAAGDLSSVSDLIPLACEMARYRANSVHFALMGRDDVSIEGIQRVNGVSDGDCPVFWHDARLDRSSSSSEGRLEDGVFFGVDYIISFLGPKVIIAHDDAFEENYFRVGIVDSAGWRGIPLVSLPTKALSVMWISRLDCSSLQAWNNIHVDMLVHAPPNSSGSLKRLLDSLQQADYLGLRPSLTIELPSQPDPHLLDYLHGISSDANFPLSVTLRRRVSYNPTPEQSAIRTVEAFYPSDLIGSHLLFLSPQAELSPSFYHYLKYTTLRYRHSADSVNQSSHLLGVSLELPARNPTDDTLVSTQSISDVPFFRWQVPNSNAALYFGEKWAELHKFVANRLAVSGSQFTERNKFISKKYPSVMEDLLEIMRAKGYYILYPSFPVTQGYSLATIHNDLYQLPEEFQLQNVLSNKKGETSLEDLENDPDEDPVVDLGSIERPLSRHTTINPLLQRLPLQVPELDSLPLFTFQGGFVSPEDFESDAKKFASEFSTIIGGCGDIPAEIQREETFSIDDIFCLGEDYM</sequence>
<dbReference type="Proteomes" id="UP000054383">
    <property type="component" value="Unassembled WGS sequence"/>
</dbReference>
<gene>
    <name evidence="3" type="ORF">PISL3812_01308</name>
</gene>
<dbReference type="PANTHER" id="PTHR33604:SF3">
    <property type="entry name" value="OSJNBA0004B13.7 PROTEIN"/>
    <property type="match status" value="1"/>
</dbReference>
<keyword evidence="2" id="KW-0472">Membrane</keyword>
<evidence type="ECO:0000256" key="2">
    <source>
        <dbReference type="SAM" id="Phobius"/>
    </source>
</evidence>
<dbReference type="AlphaFoldDB" id="A0A0U1LMD8"/>
<organism evidence="3 4">
    <name type="scientific">Talaromyces islandicus</name>
    <name type="common">Penicillium islandicum</name>
    <dbReference type="NCBI Taxonomy" id="28573"/>
    <lineage>
        <taxon>Eukaryota</taxon>
        <taxon>Fungi</taxon>
        <taxon>Dikarya</taxon>
        <taxon>Ascomycota</taxon>
        <taxon>Pezizomycotina</taxon>
        <taxon>Eurotiomycetes</taxon>
        <taxon>Eurotiomycetidae</taxon>
        <taxon>Eurotiales</taxon>
        <taxon>Trichocomaceae</taxon>
        <taxon>Talaromyces</taxon>
        <taxon>Talaromyces sect. Islandici</taxon>
    </lineage>
</organism>
<keyword evidence="2" id="KW-0812">Transmembrane</keyword>
<feature type="transmembrane region" description="Helical" evidence="2">
    <location>
        <begin position="48"/>
        <end position="65"/>
    </location>
</feature>
<evidence type="ECO:0000313" key="3">
    <source>
        <dbReference type="EMBL" id="CRG83952.1"/>
    </source>
</evidence>
<dbReference type="EMBL" id="CVMT01000001">
    <property type="protein sequence ID" value="CRG83952.1"/>
    <property type="molecule type" value="Genomic_DNA"/>
</dbReference>
<evidence type="ECO:0000313" key="4">
    <source>
        <dbReference type="Proteomes" id="UP000054383"/>
    </source>
</evidence>
<feature type="compositionally biased region" description="Acidic residues" evidence="1">
    <location>
        <begin position="90"/>
        <end position="105"/>
    </location>
</feature>
<protein>
    <submittedName>
        <fullName evidence="3">Uncharacterized protein</fullName>
    </submittedName>
</protein>
<dbReference type="OrthoDB" id="5397682at2759"/>
<dbReference type="PANTHER" id="PTHR33604">
    <property type="entry name" value="OSJNBA0004B13.7 PROTEIN"/>
    <property type="match status" value="1"/>
</dbReference>
<proteinExistence type="predicted"/>
<dbReference type="OMA" id="FFKHMPT"/>
<feature type="region of interest" description="Disordered" evidence="1">
    <location>
        <begin position="80"/>
        <end position="105"/>
    </location>
</feature>
<reference evidence="3 4" key="1">
    <citation type="submission" date="2015-04" db="EMBL/GenBank/DDBJ databases">
        <authorList>
            <person name="Syromyatnikov M.Y."/>
            <person name="Popov V.N."/>
        </authorList>
    </citation>
    <scope>NUCLEOTIDE SEQUENCE [LARGE SCALE GENOMIC DNA]</scope>
    <source>
        <strain evidence="3">WF-38-12</strain>
    </source>
</reference>
<evidence type="ECO:0000256" key="1">
    <source>
        <dbReference type="SAM" id="MobiDB-lite"/>
    </source>
</evidence>
<dbReference type="STRING" id="28573.A0A0U1LMD8"/>
<name>A0A0U1LMD8_TALIS</name>
<accession>A0A0U1LMD8</accession>
<keyword evidence="2" id="KW-1133">Transmembrane helix</keyword>
<keyword evidence="4" id="KW-1185">Reference proteome</keyword>